<dbReference type="InterPro" id="IPR016130">
    <property type="entry name" value="Tyr_Pase_AS"/>
</dbReference>
<dbReference type="STRING" id="1499966.U14_04396"/>
<evidence type="ECO:0000256" key="2">
    <source>
        <dbReference type="ARBA" id="ARBA00022801"/>
    </source>
</evidence>
<organism evidence="4">
    <name type="scientific">Candidatus Moduliflexus flocculans</name>
    <dbReference type="NCBI Taxonomy" id="1499966"/>
    <lineage>
        <taxon>Bacteria</taxon>
        <taxon>Candidatus Moduliflexota</taxon>
        <taxon>Candidatus Moduliflexia</taxon>
        <taxon>Candidatus Moduliflexales</taxon>
        <taxon>Candidatus Moduliflexaceae</taxon>
    </lineage>
</organism>
<keyword evidence="2" id="KW-0378">Hydrolase</keyword>
<accession>A0A0S6W0J9</accession>
<name>A0A0S6W0J9_9BACT</name>
<dbReference type="InterPro" id="IPR055214">
    <property type="entry name" value="PTP-NADK"/>
</dbReference>
<dbReference type="AlphaFoldDB" id="A0A0S6W0J9"/>
<comment type="similarity">
    <text evidence="1">Belongs to the protein-tyrosine phosphatase family.</text>
</comment>
<dbReference type="InterPro" id="IPR020422">
    <property type="entry name" value="TYR_PHOSPHATASE_DUAL_dom"/>
</dbReference>
<dbReference type="SUPFAM" id="SSF52799">
    <property type="entry name" value="(Phosphotyrosine protein) phosphatases II"/>
    <property type="match status" value="1"/>
</dbReference>
<evidence type="ECO:0000259" key="3">
    <source>
        <dbReference type="PROSITE" id="PS50056"/>
    </source>
</evidence>
<evidence type="ECO:0000313" key="4">
    <source>
        <dbReference type="EMBL" id="GAK53136.1"/>
    </source>
</evidence>
<sequence>MNPRNPRYPCSINHPMKHLYFCIIIMLFCVSTIWAAESRPAKWATPLHEKGLPNLHRVSDMLYRGGQPTAEGMKRLHEMGIKTIVDLRTFHSDRDEIGDTPLDYIHIRMFALLPNQGEIIEALRVITDADRAPVFVHCLHGADRTGTVMAAYRIVVEGWTKEEALDEMANGGFGYHAIFGNLKTFIRELNVEQIKKALQEKSPAN</sequence>
<dbReference type="PROSITE" id="PS50056">
    <property type="entry name" value="TYR_PHOSPHATASE_2"/>
    <property type="match status" value="1"/>
</dbReference>
<keyword evidence="5" id="KW-1185">Reference proteome</keyword>
<dbReference type="InterPro" id="IPR000387">
    <property type="entry name" value="Tyr_Pase_dom"/>
</dbReference>
<dbReference type="PANTHER" id="PTHR31126">
    <property type="entry name" value="TYROSINE-PROTEIN PHOSPHATASE"/>
    <property type="match status" value="1"/>
</dbReference>
<evidence type="ECO:0000313" key="5">
    <source>
        <dbReference type="Proteomes" id="UP000030700"/>
    </source>
</evidence>
<dbReference type="Proteomes" id="UP000030700">
    <property type="component" value="Unassembled WGS sequence"/>
</dbReference>
<gene>
    <name evidence="4" type="ORF">U14_04396</name>
</gene>
<dbReference type="HOGENOM" id="CLU_086657_1_0_0"/>
<proteinExistence type="inferred from homology"/>
<dbReference type="Gene3D" id="3.90.190.10">
    <property type="entry name" value="Protein tyrosine phosphatase superfamily"/>
    <property type="match status" value="1"/>
</dbReference>
<feature type="domain" description="Tyrosine specific protein phosphatases" evidence="3">
    <location>
        <begin position="117"/>
        <end position="168"/>
    </location>
</feature>
<dbReference type="EMBL" id="DF820459">
    <property type="protein sequence ID" value="GAK53136.1"/>
    <property type="molecule type" value="Genomic_DNA"/>
</dbReference>
<evidence type="ECO:0000256" key="1">
    <source>
        <dbReference type="ARBA" id="ARBA00009580"/>
    </source>
</evidence>
<reference evidence="4" key="1">
    <citation type="journal article" date="2015" name="PeerJ">
        <title>First genomic representation of candidate bacterial phylum KSB3 points to enhanced environmental sensing as a trigger of wastewater bulking.</title>
        <authorList>
            <person name="Sekiguchi Y."/>
            <person name="Ohashi A."/>
            <person name="Parks D.H."/>
            <person name="Yamauchi T."/>
            <person name="Tyson G.W."/>
            <person name="Hugenholtz P."/>
        </authorList>
    </citation>
    <scope>NUCLEOTIDE SEQUENCE [LARGE SCALE GENOMIC DNA]</scope>
</reference>
<dbReference type="PANTHER" id="PTHR31126:SF72">
    <property type="entry name" value="DUAL SPECIFICITY PROTEIN PHOSPHATASE TPBA"/>
    <property type="match status" value="1"/>
</dbReference>
<dbReference type="PROSITE" id="PS00383">
    <property type="entry name" value="TYR_PHOSPHATASE_1"/>
    <property type="match status" value="1"/>
</dbReference>
<dbReference type="SMART" id="SM00195">
    <property type="entry name" value="DSPc"/>
    <property type="match status" value="1"/>
</dbReference>
<protein>
    <submittedName>
        <fullName evidence="4">Protein tyrosine/serine phosphatase</fullName>
    </submittedName>
</protein>
<dbReference type="Pfam" id="PF22741">
    <property type="entry name" value="PTP-NADK"/>
    <property type="match status" value="1"/>
</dbReference>
<dbReference type="InterPro" id="IPR029021">
    <property type="entry name" value="Prot-tyrosine_phosphatase-like"/>
</dbReference>
<dbReference type="GO" id="GO:0016791">
    <property type="term" value="F:phosphatase activity"/>
    <property type="evidence" value="ECO:0007669"/>
    <property type="project" value="TreeGrafter"/>
</dbReference>